<accession>A0A8H7Y6P6</accession>
<sequence>MTKNSDGSALTAGKTLARVFVKDGVTDVYPAGSIDIDAFNKRMRAAVAAANVSDAPGGAPRDDAVDFEARKRAIAVMKGVRAPAAVMRAVYEGSTPFVTPLAIAAARLRK</sequence>
<protein>
    <submittedName>
        <fullName evidence="1">Uncharacterized protein</fullName>
    </submittedName>
</protein>
<proteinExistence type="predicted"/>
<name>A0A8H7Y6P6_PSICU</name>
<organism evidence="1">
    <name type="scientific">Psilocybe cubensis</name>
    <name type="common">Psychedelic mushroom</name>
    <name type="synonym">Stropharia cubensis</name>
    <dbReference type="NCBI Taxonomy" id="181762"/>
    <lineage>
        <taxon>Eukaryota</taxon>
        <taxon>Fungi</taxon>
        <taxon>Dikarya</taxon>
        <taxon>Basidiomycota</taxon>
        <taxon>Agaricomycotina</taxon>
        <taxon>Agaricomycetes</taxon>
        <taxon>Agaricomycetidae</taxon>
        <taxon>Agaricales</taxon>
        <taxon>Agaricineae</taxon>
        <taxon>Strophariaceae</taxon>
        <taxon>Psilocybe</taxon>
    </lineage>
</organism>
<dbReference type="AlphaFoldDB" id="A0A8H7Y6P6"/>
<comment type="caution">
    <text evidence="1">The sequence shown here is derived from an EMBL/GenBank/DDBJ whole genome shotgun (WGS) entry which is preliminary data.</text>
</comment>
<evidence type="ECO:0000313" key="1">
    <source>
        <dbReference type="EMBL" id="KAG5171944.1"/>
    </source>
</evidence>
<reference evidence="1" key="1">
    <citation type="submission" date="2021-02" db="EMBL/GenBank/DDBJ databases">
        <title>Psilocybe cubensis genome.</title>
        <authorList>
            <person name="Mckernan K.J."/>
            <person name="Crawford S."/>
            <person name="Trippe A."/>
            <person name="Kane L.T."/>
            <person name="Mclaughlin S."/>
        </authorList>
    </citation>
    <scope>NUCLEOTIDE SEQUENCE [LARGE SCALE GENOMIC DNA]</scope>
    <source>
        <strain evidence="1">MGC-MH-2018</strain>
    </source>
</reference>
<dbReference type="EMBL" id="JAFIQS010000003">
    <property type="protein sequence ID" value="KAG5171944.1"/>
    <property type="molecule type" value="Genomic_DNA"/>
</dbReference>
<gene>
    <name evidence="1" type="ORF">JR316_004033</name>
</gene>